<feature type="compositionally biased region" description="Basic residues" evidence="1">
    <location>
        <begin position="848"/>
        <end position="858"/>
    </location>
</feature>
<dbReference type="GO" id="GO:0000964">
    <property type="term" value="P:mitochondrial RNA 5'-end processing"/>
    <property type="evidence" value="ECO:0007669"/>
    <property type="project" value="TreeGrafter"/>
</dbReference>
<dbReference type="EMBL" id="MU129042">
    <property type="protein sequence ID" value="KAF9509143.1"/>
    <property type="molecule type" value="Genomic_DNA"/>
</dbReference>
<dbReference type="PANTHER" id="PTHR31014:SF0">
    <property type="entry name" value="MITOCHONDRIAL TRANSLATION SYSTEM COMPONENT PET127-RELATED"/>
    <property type="match status" value="1"/>
</dbReference>
<dbReference type="Proteomes" id="UP000886523">
    <property type="component" value="Unassembled WGS sequence"/>
</dbReference>
<feature type="compositionally biased region" description="Basic and acidic residues" evidence="1">
    <location>
        <begin position="280"/>
        <end position="290"/>
    </location>
</feature>
<proteinExistence type="predicted"/>
<feature type="region of interest" description="Disordered" evidence="1">
    <location>
        <begin position="687"/>
        <end position="724"/>
    </location>
</feature>
<feature type="region of interest" description="Disordered" evidence="1">
    <location>
        <begin position="173"/>
        <end position="197"/>
    </location>
</feature>
<feature type="region of interest" description="Disordered" evidence="1">
    <location>
        <begin position="272"/>
        <end position="320"/>
    </location>
</feature>
<dbReference type="Pfam" id="PF08634">
    <property type="entry name" value="Pet127"/>
    <property type="match status" value="1"/>
</dbReference>
<protein>
    <submittedName>
        <fullName evidence="2">Uncharacterized protein</fullName>
    </submittedName>
</protein>
<accession>A0A9P6ANP7</accession>
<sequence>MSLPLQGLRQSKRARVLNTIHNPTRPIFTSPCVCRVGGGPPWPLLPLNPPPLPSRLASRRIVEPAWKRAQKPKSTVRHGPHISPKFATFTRAEALEVVSPPDMSPAHAPTDSSLLQRRFPGFRRPRAVDSTLKLLRPPVSRSLRTATHRGYPPIQGTHRLGSMPFSLSARAFAQHEDAASDSSSSSPASIGSDPNPETRIQRIRRETLEHQSSVPRRIISSKYVDDFKKMQPKGPRSLLHLNPEDSGFSDTTETHRLSKLYQRLNDLHSSDMSSGSLHYTGDDFHPEPPKRLSPVPRPKPRPKTASLFAPKPTQVSEASQKTPMNPFRILAGVAKSAVTAVSTTSKTVFKAAGEATIKLRSMFGFKPMRSTTALPRAPDQELPPYDLMRPSYRFEQAKMLLKKSEEAHEDLRKIIMGTFDPSPTNSTVTKSSTTRRLAKLSRLDPRYAGLVSISTSTLRSRPATPSAQTEDSEAGLPPQCNLGSFDGARPVTTSQSLDNDITDPQIPPKDPASLSKGARRRAKRKAATIAAALASQDIPVESEPTQPKAPRTALFQEKLMRQGNPEIRSDLSTPQLDSAGKPEISSSLDEPTIQDVPEPSPMRRSAGGLPIQCLIQGKKHPLRNRSRKAKRWNHPPCTVSEPKESGDAEIYLDWLKNLPSVPSPDLIDLPPFEPRTQPFNSQTQLATVDKLPSSGSSVLAPGLESSTSTQDDAPQTSDEDLSRTRVRIGSLVSTSDSPHARRVYPLAILEHVLNLIKDLVTIAERRNTFPRFKSPEAALLVLPMLLEAVRFAFDHRLDDIVHASTFISVREQLEKLRQDVDAGGPTTPVRFLWPGLMKHAKALQTLTHPKRPHPKPSRASRLSLKSKPASSLRRQQPPLRARVFPKNTILHGSISPSSIVLHPIPRTASDPPIARLAHGLDRVLFNPAPYILQDPHTKVYNFDPYLQKIPKVADFAFERVVGFIPSSKHSNLHRLARENGKSFVGSTSSLTSLLSHIYFLISRGKLIDNSGLSQAFADAPRTFTPSARMPAAVIMHYADNVYSTDSDKFEEELDTDDQKHHILMQMGTMLEHFLTRLPADFSGLLKSTEVAEPPLKEEAYQYTLTSNLVMRSQLDCIDSRLPGTGVFDIKTRAAVAIRLDLKNFEENSGYIIRNMTGAFESFEREHYDLARSGLLKYNFQARIGNMDGIFIAFHNTAQIQGFQYINLADMDKRLFGDPGVGDAVFRMCVGLLEKVNETVKKCFPSKSVKVIYDTAKACSSMSVWVEPLNWDKNTPAPATEFTVTIQHYSDGERISKPQFGDPHWTCYYTISRTKPSIQTRVRMDDARARQNLASIFGPDEPLPPSPPPSANPVTPSPTRVPRIRSRRALLAHLRALSHQGRSYTDQLAESGQPATIWRASDVPSTSNSDSVKQGTFWSMLTRKK</sequence>
<feature type="region of interest" description="Disordered" evidence="1">
    <location>
        <begin position="417"/>
        <end position="436"/>
    </location>
</feature>
<evidence type="ECO:0000256" key="1">
    <source>
        <dbReference type="SAM" id="MobiDB-lite"/>
    </source>
</evidence>
<feature type="compositionally biased region" description="Basic residues" evidence="1">
    <location>
        <begin position="622"/>
        <end position="633"/>
    </location>
</feature>
<dbReference type="OrthoDB" id="10249045at2759"/>
<dbReference type="PANTHER" id="PTHR31014">
    <property type="entry name" value="MITOCHONDRIAL TRANSLATION SYSTEM COMPONENT PET127-RELATED"/>
    <property type="match status" value="1"/>
</dbReference>
<feature type="region of interest" description="Disordered" evidence="1">
    <location>
        <begin position="566"/>
        <end position="605"/>
    </location>
</feature>
<evidence type="ECO:0000313" key="3">
    <source>
        <dbReference type="Proteomes" id="UP000886523"/>
    </source>
</evidence>
<feature type="compositionally biased region" description="Polar residues" evidence="1">
    <location>
        <begin position="704"/>
        <end position="716"/>
    </location>
</feature>
<feature type="compositionally biased region" description="Low complexity" evidence="1">
    <location>
        <begin position="180"/>
        <end position="193"/>
    </location>
</feature>
<keyword evidence="3" id="KW-1185">Reference proteome</keyword>
<feature type="region of interest" description="Disordered" evidence="1">
    <location>
        <begin position="454"/>
        <end position="530"/>
    </location>
</feature>
<feature type="region of interest" description="Disordered" evidence="1">
    <location>
        <begin position="846"/>
        <end position="878"/>
    </location>
</feature>
<dbReference type="GO" id="GO:0005740">
    <property type="term" value="C:mitochondrial envelope"/>
    <property type="evidence" value="ECO:0007669"/>
    <property type="project" value="TreeGrafter"/>
</dbReference>
<reference evidence="2" key="1">
    <citation type="journal article" date="2020" name="Nat. Commun.">
        <title>Large-scale genome sequencing of mycorrhizal fungi provides insights into the early evolution of symbiotic traits.</title>
        <authorList>
            <person name="Miyauchi S."/>
            <person name="Kiss E."/>
            <person name="Kuo A."/>
            <person name="Drula E."/>
            <person name="Kohler A."/>
            <person name="Sanchez-Garcia M."/>
            <person name="Morin E."/>
            <person name="Andreopoulos B."/>
            <person name="Barry K.W."/>
            <person name="Bonito G."/>
            <person name="Buee M."/>
            <person name="Carver A."/>
            <person name="Chen C."/>
            <person name="Cichocki N."/>
            <person name="Clum A."/>
            <person name="Culley D."/>
            <person name="Crous P.W."/>
            <person name="Fauchery L."/>
            <person name="Girlanda M."/>
            <person name="Hayes R.D."/>
            <person name="Keri Z."/>
            <person name="LaButti K."/>
            <person name="Lipzen A."/>
            <person name="Lombard V."/>
            <person name="Magnuson J."/>
            <person name="Maillard F."/>
            <person name="Murat C."/>
            <person name="Nolan M."/>
            <person name="Ohm R.A."/>
            <person name="Pangilinan J."/>
            <person name="Pereira M.F."/>
            <person name="Perotto S."/>
            <person name="Peter M."/>
            <person name="Pfister S."/>
            <person name="Riley R."/>
            <person name="Sitrit Y."/>
            <person name="Stielow J.B."/>
            <person name="Szollosi G."/>
            <person name="Zifcakova L."/>
            <person name="Stursova M."/>
            <person name="Spatafora J.W."/>
            <person name="Tedersoo L."/>
            <person name="Vaario L.M."/>
            <person name="Yamada A."/>
            <person name="Yan M."/>
            <person name="Wang P."/>
            <person name="Xu J."/>
            <person name="Bruns T."/>
            <person name="Baldrian P."/>
            <person name="Vilgalys R."/>
            <person name="Dunand C."/>
            <person name="Henrissat B."/>
            <person name="Grigoriev I.V."/>
            <person name="Hibbett D."/>
            <person name="Nagy L.G."/>
            <person name="Martin F.M."/>
        </authorList>
    </citation>
    <scope>NUCLEOTIDE SEQUENCE</scope>
    <source>
        <strain evidence="2">UP504</strain>
    </source>
</reference>
<feature type="compositionally biased region" description="Polar residues" evidence="1">
    <location>
        <begin position="421"/>
        <end position="435"/>
    </location>
</feature>
<feature type="region of interest" description="Disordered" evidence="1">
    <location>
        <begin position="1335"/>
        <end position="1360"/>
    </location>
</feature>
<comment type="caution">
    <text evidence="2">The sequence shown here is derived from an EMBL/GenBank/DDBJ whole genome shotgun (WGS) entry which is preliminary data.</text>
</comment>
<feature type="region of interest" description="Disordered" evidence="1">
    <location>
        <begin position="225"/>
        <end position="252"/>
    </location>
</feature>
<feature type="compositionally biased region" description="Basic residues" evidence="1">
    <location>
        <begin position="517"/>
        <end position="526"/>
    </location>
</feature>
<gene>
    <name evidence="2" type="ORF">BS47DRAFT_1397190</name>
</gene>
<feature type="compositionally biased region" description="Pro residues" evidence="1">
    <location>
        <begin position="1340"/>
        <end position="1350"/>
    </location>
</feature>
<evidence type="ECO:0000313" key="2">
    <source>
        <dbReference type="EMBL" id="KAF9509143.1"/>
    </source>
</evidence>
<feature type="compositionally biased region" description="Polar residues" evidence="1">
    <location>
        <begin position="454"/>
        <end position="469"/>
    </location>
</feature>
<name>A0A9P6ANP7_9AGAM</name>
<organism evidence="2 3">
    <name type="scientific">Hydnum rufescens UP504</name>
    <dbReference type="NCBI Taxonomy" id="1448309"/>
    <lineage>
        <taxon>Eukaryota</taxon>
        <taxon>Fungi</taxon>
        <taxon>Dikarya</taxon>
        <taxon>Basidiomycota</taxon>
        <taxon>Agaricomycotina</taxon>
        <taxon>Agaricomycetes</taxon>
        <taxon>Cantharellales</taxon>
        <taxon>Hydnaceae</taxon>
        <taxon>Hydnum</taxon>
    </lineage>
</organism>
<feature type="region of interest" description="Disordered" evidence="1">
    <location>
        <begin position="139"/>
        <end position="159"/>
    </location>
</feature>
<dbReference type="InterPro" id="IPR013943">
    <property type="entry name" value="Pet127"/>
</dbReference>
<feature type="region of interest" description="Disordered" evidence="1">
    <location>
        <begin position="622"/>
        <end position="644"/>
    </location>
</feature>